<name>A0A645HU24_9ZZZZ</name>
<reference evidence="2" key="1">
    <citation type="submission" date="2019-08" db="EMBL/GenBank/DDBJ databases">
        <authorList>
            <person name="Kucharzyk K."/>
            <person name="Murdoch R.W."/>
            <person name="Higgins S."/>
            <person name="Loffler F."/>
        </authorList>
    </citation>
    <scope>NUCLEOTIDE SEQUENCE</scope>
</reference>
<sequence>MAKHFAADRIGNALWAGYFLAPVEIEAVAVVMIAAQLADQGYRLTLLRRRHPGQRAVWPPFDGRQVFDKVDCLSLFSFVFDRS</sequence>
<dbReference type="EMBL" id="VSSQ01100366">
    <property type="protein sequence ID" value="MPN42555.1"/>
    <property type="molecule type" value="Genomic_DNA"/>
</dbReference>
<dbReference type="AlphaFoldDB" id="A0A645HU24"/>
<comment type="caution">
    <text evidence="2">The sequence shown here is derived from an EMBL/GenBank/DDBJ whole genome shotgun (WGS) entry which is preliminary data.</text>
</comment>
<feature type="transmembrane region" description="Helical" evidence="1">
    <location>
        <begin position="15"/>
        <end position="38"/>
    </location>
</feature>
<evidence type="ECO:0000313" key="2">
    <source>
        <dbReference type="EMBL" id="MPN42555.1"/>
    </source>
</evidence>
<gene>
    <name evidence="2" type="ORF">SDC9_190112</name>
</gene>
<keyword evidence="1" id="KW-0472">Membrane</keyword>
<accession>A0A645HU24</accession>
<protein>
    <submittedName>
        <fullName evidence="2">Uncharacterized protein</fullName>
    </submittedName>
</protein>
<keyword evidence="1" id="KW-0812">Transmembrane</keyword>
<organism evidence="2">
    <name type="scientific">bioreactor metagenome</name>
    <dbReference type="NCBI Taxonomy" id="1076179"/>
    <lineage>
        <taxon>unclassified sequences</taxon>
        <taxon>metagenomes</taxon>
        <taxon>ecological metagenomes</taxon>
    </lineage>
</organism>
<proteinExistence type="predicted"/>
<keyword evidence="1" id="KW-1133">Transmembrane helix</keyword>
<evidence type="ECO:0000256" key="1">
    <source>
        <dbReference type="SAM" id="Phobius"/>
    </source>
</evidence>